<evidence type="ECO:0000256" key="2">
    <source>
        <dbReference type="ARBA" id="ARBA00008072"/>
    </source>
</evidence>
<evidence type="ECO:0000313" key="7">
    <source>
        <dbReference type="EMBL" id="AEF42855.1"/>
    </source>
</evidence>
<dbReference type="GO" id="GO:0005829">
    <property type="term" value="C:cytosol"/>
    <property type="evidence" value="ECO:0007669"/>
    <property type="project" value="TreeGrafter"/>
</dbReference>
<comment type="cofactor">
    <cofactor evidence="1">
        <name>Zn(2+)</name>
        <dbReference type="ChEBI" id="CHEBI:29105"/>
    </cofactor>
</comment>
<protein>
    <submittedName>
        <fullName evidence="7">Aryl-alcohol dehydrogenase AdhB</fullName>
    </submittedName>
</protein>
<evidence type="ECO:0000256" key="5">
    <source>
        <dbReference type="ARBA" id="ARBA00023027"/>
    </source>
</evidence>
<dbReference type="EMBL" id="CP002786">
    <property type="protein sequence ID" value="AEF42855.1"/>
    <property type="molecule type" value="Genomic_DNA"/>
</dbReference>
<dbReference type="AlphaFoldDB" id="F6EMW2"/>
<evidence type="ECO:0000256" key="3">
    <source>
        <dbReference type="ARBA" id="ARBA00022723"/>
    </source>
</evidence>
<dbReference type="STRING" id="443218.AS9A_4422"/>
<dbReference type="GO" id="GO:0008270">
    <property type="term" value="F:zinc ion binding"/>
    <property type="evidence" value="ECO:0007669"/>
    <property type="project" value="TreeGrafter"/>
</dbReference>
<organism evidence="7 8">
    <name type="scientific">Hoyosella subflava (strain DSM 45089 / JCM 17490 / NBRC 109087 / DQS3-9A1)</name>
    <name type="common">Amycolicicoccus subflavus</name>
    <dbReference type="NCBI Taxonomy" id="443218"/>
    <lineage>
        <taxon>Bacteria</taxon>
        <taxon>Bacillati</taxon>
        <taxon>Actinomycetota</taxon>
        <taxon>Actinomycetes</taxon>
        <taxon>Mycobacteriales</taxon>
        <taxon>Hoyosellaceae</taxon>
        <taxon>Hoyosella</taxon>
    </lineage>
</organism>
<keyword evidence="4" id="KW-0862">Zinc</keyword>
<evidence type="ECO:0000256" key="4">
    <source>
        <dbReference type="ARBA" id="ARBA00022833"/>
    </source>
</evidence>
<dbReference type="PANTHER" id="PTHR43880:SF12">
    <property type="entry name" value="ALCOHOL DEHYDROGENASE CLASS-3"/>
    <property type="match status" value="1"/>
</dbReference>
<dbReference type="Gene3D" id="3.90.180.10">
    <property type="entry name" value="Medium-chain alcohol dehydrogenases, catalytic domain"/>
    <property type="match status" value="1"/>
</dbReference>
<reference evidence="7 8" key="1">
    <citation type="journal article" date="2011" name="J. Bacteriol.">
        <title>Complete genome sequence of Amycolicicoccus subflavus DQS3-9A1T, an actinomycete isolated from crude oil-polluted soil.</title>
        <authorList>
            <person name="Cai M."/>
            <person name="Chen W.M."/>
            <person name="Nie Y."/>
            <person name="Chi C.Q."/>
            <person name="Wang Y.N."/>
            <person name="Tang Y.Q."/>
            <person name="Li G.Y."/>
            <person name="Wu X.L."/>
        </authorList>
    </citation>
    <scope>NUCLEOTIDE SEQUENCE [LARGE SCALE GENOMIC DNA]</scope>
    <source>
        <strain evidence="8">DSM 45089 / DQS3-9A1</strain>
    </source>
</reference>
<evidence type="ECO:0000259" key="6">
    <source>
        <dbReference type="Pfam" id="PF00107"/>
    </source>
</evidence>
<dbReference type="Pfam" id="PF00107">
    <property type="entry name" value="ADH_zinc_N"/>
    <property type="match status" value="1"/>
</dbReference>
<dbReference type="GO" id="GO:0051903">
    <property type="term" value="F:S-(hydroxymethyl)glutathione dehydrogenase [NAD(P)+] activity"/>
    <property type="evidence" value="ECO:0007669"/>
    <property type="project" value="TreeGrafter"/>
</dbReference>
<gene>
    <name evidence="7" type="primary">adhB</name>
    <name evidence="7" type="ordered locus">AS9A_4422</name>
</gene>
<dbReference type="PANTHER" id="PTHR43880">
    <property type="entry name" value="ALCOHOL DEHYDROGENASE"/>
    <property type="match status" value="1"/>
</dbReference>
<proteinExistence type="inferred from homology"/>
<dbReference type="HOGENOM" id="CLU_026673_14_3_11"/>
<dbReference type="eggNOG" id="COG1062">
    <property type="taxonomic scope" value="Bacteria"/>
</dbReference>
<feature type="domain" description="Alcohol dehydrogenase-like C-terminal" evidence="6">
    <location>
        <begin position="91"/>
        <end position="211"/>
    </location>
</feature>
<comment type="similarity">
    <text evidence="2">Belongs to the zinc-containing alcohol dehydrogenase family.</text>
</comment>
<keyword evidence="3" id="KW-0479">Metal-binding</keyword>
<dbReference type="InterPro" id="IPR013149">
    <property type="entry name" value="ADH-like_C"/>
</dbReference>
<evidence type="ECO:0000313" key="8">
    <source>
        <dbReference type="Proteomes" id="UP000009235"/>
    </source>
</evidence>
<name>F6EMW2_HOYSD</name>
<keyword evidence="8" id="KW-1185">Reference proteome</keyword>
<accession>F6EMW2</accession>
<dbReference type="SUPFAM" id="SSF50129">
    <property type="entry name" value="GroES-like"/>
    <property type="match status" value="1"/>
</dbReference>
<dbReference type="GO" id="GO:0046294">
    <property type="term" value="P:formaldehyde catabolic process"/>
    <property type="evidence" value="ECO:0007669"/>
    <property type="project" value="TreeGrafter"/>
</dbReference>
<dbReference type="KEGG" id="asd:AS9A_4422"/>
<sequence>MQALNSAGGRRDGTPTLTQNGKPLFGAFFGQSSFAQHVLTSSSNVVVVDDDVADLATAAPLGCGFQTGAGAVLNVLAPGTDSSLVIFGAGAVGLAAIMAARACGVRTVVAIDPVESRRQQAIKLGATVALQPGTAAVGAIREITDGGTSHALDTTGIPAVIAEALTALDSCGTLVVVGLGKTMAEINITDLMLNGKTLRGCTEGDGVPQNFIPTLFDAHAEGRFPMEQLVTKYSFHAINDAVADMRAGKTIKPVLVWEEKN</sequence>
<dbReference type="InterPro" id="IPR036291">
    <property type="entry name" value="NAD(P)-bd_dom_sf"/>
</dbReference>
<dbReference type="Gene3D" id="3.40.50.720">
    <property type="entry name" value="NAD(P)-binding Rossmann-like Domain"/>
    <property type="match status" value="1"/>
</dbReference>
<dbReference type="Proteomes" id="UP000009235">
    <property type="component" value="Chromosome"/>
</dbReference>
<dbReference type="FunFam" id="3.40.50.720:FF:000003">
    <property type="entry name" value="S-(hydroxymethyl)glutathione dehydrogenase"/>
    <property type="match status" value="1"/>
</dbReference>
<keyword evidence="5" id="KW-0520">NAD</keyword>
<dbReference type="SUPFAM" id="SSF51735">
    <property type="entry name" value="NAD(P)-binding Rossmann-fold domains"/>
    <property type="match status" value="1"/>
</dbReference>
<dbReference type="InterPro" id="IPR011032">
    <property type="entry name" value="GroES-like_sf"/>
</dbReference>
<evidence type="ECO:0000256" key="1">
    <source>
        <dbReference type="ARBA" id="ARBA00001947"/>
    </source>
</evidence>